<evidence type="ECO:0000256" key="7">
    <source>
        <dbReference type="ARBA" id="ARBA00022723"/>
    </source>
</evidence>
<feature type="transmembrane region" description="Helical" evidence="13">
    <location>
        <begin position="149"/>
        <end position="171"/>
    </location>
</feature>
<keyword evidence="7" id="KW-0479">Metal-binding</keyword>
<evidence type="ECO:0000313" key="17">
    <source>
        <dbReference type="Proteomes" id="UP000052258"/>
    </source>
</evidence>
<feature type="transmembrane region" description="Helical" evidence="13">
    <location>
        <begin position="325"/>
        <end position="343"/>
    </location>
</feature>
<proteinExistence type="predicted"/>
<dbReference type="OrthoDB" id="2353937at2"/>
<keyword evidence="4" id="KW-0964">Secreted</keyword>
<dbReference type="GO" id="GO:0005576">
    <property type="term" value="C:extracellular region"/>
    <property type="evidence" value="ECO:0007669"/>
    <property type="project" value="UniProtKB-SubCell"/>
</dbReference>
<dbReference type="AlphaFoldDB" id="A0A0J8J524"/>
<feature type="domain" description="CopC" evidence="14">
    <location>
        <begin position="27"/>
        <end position="123"/>
    </location>
</feature>
<keyword evidence="3" id="KW-1003">Cell membrane</keyword>
<dbReference type="InterPro" id="IPR032694">
    <property type="entry name" value="CopC/D"/>
</dbReference>
<dbReference type="PANTHER" id="PTHR34820">
    <property type="entry name" value="INNER MEMBRANE PROTEIN YEBZ"/>
    <property type="match status" value="1"/>
</dbReference>
<keyword evidence="5" id="KW-0433">Leucine-rich repeat</keyword>
<dbReference type="GO" id="GO:0042597">
    <property type="term" value="C:periplasmic space"/>
    <property type="evidence" value="ECO:0007669"/>
    <property type="project" value="InterPro"/>
</dbReference>
<evidence type="ECO:0000256" key="8">
    <source>
        <dbReference type="ARBA" id="ARBA00022729"/>
    </source>
</evidence>
<evidence type="ECO:0000256" key="6">
    <source>
        <dbReference type="ARBA" id="ARBA00022692"/>
    </source>
</evidence>
<evidence type="ECO:0000259" key="15">
    <source>
        <dbReference type="Pfam" id="PF05425"/>
    </source>
</evidence>
<dbReference type="SUPFAM" id="SSF81296">
    <property type="entry name" value="E set domains"/>
    <property type="match status" value="1"/>
</dbReference>
<feature type="transmembrane region" description="Helical" evidence="13">
    <location>
        <begin position="293"/>
        <end position="313"/>
    </location>
</feature>
<dbReference type="Proteomes" id="UP000052258">
    <property type="component" value="Unassembled WGS sequence"/>
</dbReference>
<dbReference type="GO" id="GO:0005886">
    <property type="term" value="C:plasma membrane"/>
    <property type="evidence" value="ECO:0007669"/>
    <property type="project" value="UniProtKB-SubCell"/>
</dbReference>
<dbReference type="GO" id="GO:0046688">
    <property type="term" value="P:response to copper ion"/>
    <property type="evidence" value="ECO:0007669"/>
    <property type="project" value="InterPro"/>
</dbReference>
<accession>A0A0J8J524</accession>
<organism evidence="16 17">
    <name type="scientific">Listeria fleischmannii 1991</name>
    <dbReference type="NCBI Taxonomy" id="1430899"/>
    <lineage>
        <taxon>Bacteria</taxon>
        <taxon>Bacillati</taxon>
        <taxon>Bacillota</taxon>
        <taxon>Bacilli</taxon>
        <taxon>Bacillales</taxon>
        <taxon>Listeriaceae</taxon>
        <taxon>Listeria</taxon>
    </lineage>
</organism>
<name>A0A0J8J524_9LIST</name>
<evidence type="ECO:0000256" key="5">
    <source>
        <dbReference type="ARBA" id="ARBA00022614"/>
    </source>
</evidence>
<feature type="transmembrane region" description="Helical" evidence="13">
    <location>
        <begin position="396"/>
        <end position="414"/>
    </location>
</feature>
<dbReference type="Pfam" id="PF05425">
    <property type="entry name" value="CopD"/>
    <property type="match status" value="1"/>
</dbReference>
<evidence type="ECO:0000256" key="9">
    <source>
        <dbReference type="ARBA" id="ARBA00022737"/>
    </source>
</evidence>
<dbReference type="RefSeq" id="WP_007475476.1">
    <property type="nucleotide sequence ID" value="NZ_KQ130615.1"/>
</dbReference>
<feature type="transmembrane region" description="Helical" evidence="13">
    <location>
        <begin position="183"/>
        <end position="206"/>
    </location>
</feature>
<keyword evidence="9" id="KW-0677">Repeat</keyword>
<evidence type="ECO:0000256" key="2">
    <source>
        <dbReference type="ARBA" id="ARBA00004651"/>
    </source>
</evidence>
<evidence type="ECO:0000256" key="4">
    <source>
        <dbReference type="ARBA" id="ARBA00022525"/>
    </source>
</evidence>
<reference evidence="16 17" key="1">
    <citation type="journal article" date="2015" name="Genome Biol. Evol.">
        <title>Comparative Genomics of Listeria Sensu Lato: Genus-Wide Differences in Evolutionary Dynamics and the Progressive Gain of Complex, Potentially Pathogenicity-Related Traits through Lateral Gene Transfer.</title>
        <authorList>
            <person name="Chiara M."/>
            <person name="Caruso M."/>
            <person name="D'Erchia A.M."/>
            <person name="Manzari C."/>
            <person name="Fraccalvieri R."/>
            <person name="Goffredo E."/>
            <person name="Latorre L."/>
            <person name="Miccolupo A."/>
            <person name="Padalino I."/>
            <person name="Santagada G."/>
            <person name="Chiocco D."/>
            <person name="Pesole G."/>
            <person name="Horner D.S."/>
            <person name="Parisi A."/>
        </authorList>
    </citation>
    <scope>NUCLEOTIDE SEQUENCE [LARGE SCALE GENOMIC DNA]</scope>
    <source>
        <strain evidence="16 17">1991</strain>
    </source>
</reference>
<dbReference type="EMBL" id="AZHO01000019">
    <property type="protein sequence ID" value="KMT59426.1"/>
    <property type="molecule type" value="Genomic_DNA"/>
</dbReference>
<evidence type="ECO:0000313" key="16">
    <source>
        <dbReference type="EMBL" id="KMT59426.1"/>
    </source>
</evidence>
<keyword evidence="10 13" id="KW-1133">Transmembrane helix</keyword>
<feature type="transmembrane region" description="Helical" evidence="13">
    <location>
        <begin position="363"/>
        <end position="384"/>
    </location>
</feature>
<keyword evidence="6 13" id="KW-0812">Transmembrane</keyword>
<feature type="domain" description="Copper resistance protein D" evidence="15">
    <location>
        <begin position="321"/>
        <end position="413"/>
    </location>
</feature>
<keyword evidence="11" id="KW-0186">Copper</keyword>
<dbReference type="InterPro" id="IPR007348">
    <property type="entry name" value="CopC_dom"/>
</dbReference>
<keyword evidence="12 13" id="KW-0472">Membrane</keyword>
<dbReference type="Gene3D" id="2.60.40.1220">
    <property type="match status" value="1"/>
</dbReference>
<protein>
    <submittedName>
        <fullName evidence="16">Copper resistance protein</fullName>
    </submittedName>
</protein>
<evidence type="ECO:0000256" key="3">
    <source>
        <dbReference type="ARBA" id="ARBA00022475"/>
    </source>
</evidence>
<feature type="transmembrane region" description="Helical" evidence="13">
    <location>
        <begin position="256"/>
        <end position="273"/>
    </location>
</feature>
<evidence type="ECO:0000259" key="14">
    <source>
        <dbReference type="Pfam" id="PF04234"/>
    </source>
</evidence>
<evidence type="ECO:0000256" key="11">
    <source>
        <dbReference type="ARBA" id="ARBA00023008"/>
    </source>
</evidence>
<dbReference type="GO" id="GO:0006825">
    <property type="term" value="P:copper ion transport"/>
    <property type="evidence" value="ECO:0007669"/>
    <property type="project" value="InterPro"/>
</dbReference>
<dbReference type="PATRIC" id="fig|1430899.3.peg.1568"/>
<dbReference type="PANTHER" id="PTHR34820:SF4">
    <property type="entry name" value="INNER MEMBRANE PROTEIN YEBZ"/>
    <property type="match status" value="1"/>
</dbReference>
<dbReference type="InterPro" id="IPR014756">
    <property type="entry name" value="Ig_E-set"/>
</dbReference>
<dbReference type="Pfam" id="PF04234">
    <property type="entry name" value="CopC"/>
    <property type="match status" value="1"/>
</dbReference>
<gene>
    <name evidence="16" type="ORF">X560_1365</name>
</gene>
<evidence type="ECO:0000256" key="12">
    <source>
        <dbReference type="ARBA" id="ARBA00023136"/>
    </source>
</evidence>
<evidence type="ECO:0000256" key="13">
    <source>
        <dbReference type="SAM" id="Phobius"/>
    </source>
</evidence>
<keyword evidence="17" id="KW-1185">Reference proteome</keyword>
<dbReference type="InterPro" id="IPR008457">
    <property type="entry name" value="Cu-R_CopD_dom"/>
</dbReference>
<dbReference type="GO" id="GO:0005507">
    <property type="term" value="F:copper ion binding"/>
    <property type="evidence" value="ECO:0007669"/>
    <property type="project" value="InterPro"/>
</dbReference>
<comment type="caution">
    <text evidence="16">The sequence shown here is derived from an EMBL/GenBank/DDBJ whole genome shotgun (WGS) entry which is preliminary data.</text>
</comment>
<dbReference type="InterPro" id="IPR014755">
    <property type="entry name" value="Cu-Rt/internalin_Ig-like"/>
</dbReference>
<sequence length="533" mass="58756">MSLRRFWQFFFVFLLFLLIPVIHVDAHAYLQSSTPQDGSHVTKMPPEIVLTYNESIKSDFPSITVMNSKGERIATGETVVKKDNDHVVSVKIKGVAKPDVYTAEWRVVSADGHPVSGVLAFKVGQTNKELLKTSAEAQNSETMSTILKVFLYTSFSLVLGVLLVLFALFPFKKEFPLQMLKRTKILAVVGISMMGLVILISLPVQINTMMLGARFNMQNVLSFFGTSTGKLYLAQVILWLILAILFFFLFKRKSRVVLPILSALTLLALFMTKALSGHSQAQADRVVATTADFLHLTAASLWVGGIVVLLFIWKGPDVKEMWTRFAVYAMAAFGTLLLSGVLMSVMNVGAMKNLVETDYGLTLLIKIGLVILMALLGLGHYVYFKQTGKQIPVKTILVEMIVGLVILSVAGVLSDTKTPKPEPSKPYSEIARDKSGQAKIRLQITPAKVGENTFSASFLTKEGADFGSLEQVTFVVKHAGSEAKEFQGTRSSNGDYVASGLYINQVGQWEVLVRGLTTDFNTTEQVFNLKIKE</sequence>
<evidence type="ECO:0000256" key="10">
    <source>
        <dbReference type="ARBA" id="ARBA00022989"/>
    </source>
</evidence>
<feature type="transmembrane region" description="Helical" evidence="13">
    <location>
        <begin position="231"/>
        <end position="249"/>
    </location>
</feature>
<comment type="subcellular location">
    <subcellularLocation>
        <location evidence="2">Cell membrane</location>
        <topology evidence="2">Multi-pass membrane protein</topology>
    </subcellularLocation>
    <subcellularLocation>
        <location evidence="1">Secreted</location>
    </subcellularLocation>
</comment>
<evidence type="ECO:0000256" key="1">
    <source>
        <dbReference type="ARBA" id="ARBA00004613"/>
    </source>
</evidence>
<keyword evidence="8" id="KW-0732">Signal</keyword>